<dbReference type="CDD" id="cd02619">
    <property type="entry name" value="Peptidase_C1"/>
    <property type="match status" value="1"/>
</dbReference>
<evidence type="ECO:0000256" key="2">
    <source>
        <dbReference type="SAM" id="MobiDB-lite"/>
    </source>
</evidence>
<evidence type="ECO:0000259" key="3">
    <source>
        <dbReference type="SMART" id="SM00645"/>
    </source>
</evidence>
<dbReference type="RefSeq" id="WP_282717158.1">
    <property type="nucleotide sequence ID" value="NZ_JASCRT010000003.1"/>
</dbReference>
<dbReference type="Proteomes" id="UP001228643">
    <property type="component" value="Unassembled WGS sequence"/>
</dbReference>
<dbReference type="AlphaFoldDB" id="A0AAW6TPY2"/>
<dbReference type="PANTHER" id="PTHR12411">
    <property type="entry name" value="CYSTEINE PROTEASE FAMILY C1-RELATED"/>
    <property type="match status" value="1"/>
</dbReference>
<dbReference type="EMBL" id="JASCRY010000003">
    <property type="protein sequence ID" value="MDI5950521.1"/>
    <property type="molecule type" value="Genomic_DNA"/>
</dbReference>
<proteinExistence type="inferred from homology"/>
<evidence type="ECO:0000256" key="1">
    <source>
        <dbReference type="ARBA" id="ARBA00008455"/>
    </source>
</evidence>
<comment type="similarity">
    <text evidence="1">Belongs to the peptidase C1 family.</text>
</comment>
<dbReference type="InterPro" id="IPR038765">
    <property type="entry name" value="Papain-like_cys_pep_sf"/>
</dbReference>
<evidence type="ECO:0000313" key="5">
    <source>
        <dbReference type="Proteomes" id="UP001228643"/>
    </source>
</evidence>
<sequence length="323" mass="35605">MSERIAGNSGGKGGTSGGKGGKGGTRGGTGGGKSEMAGGRVGGKTEDSLKEKARGFIEETIKKPIAHCVRSREKENDWTIIHAIVNGIVKHDFPEEVDLRIGNDWWEIGNQGYTGSCTAWAATDSLLRWHLVRAKKINETERLSVQFTWMAAKETDNFTTYPETFIENSGTPLKGALNVLKKYGAVLDKHLPFGGRIIDPQMDAETFYSIASLFSINSYYSIIKEYDVNLDHLRMWLASIGPIIAMTDTDWNFRNYNNGGKLDSYDLTTVVPDTGHAIAIVGYTKNHFIIRNSWGTDWGDNGYAYASNDYVAAAFCEGYGIWV</sequence>
<accession>A0AAW6TPY2</accession>
<dbReference type="Gene3D" id="3.90.70.10">
    <property type="entry name" value="Cysteine proteinases"/>
    <property type="match status" value="1"/>
</dbReference>
<feature type="domain" description="Peptidase C1A papain C-terminal" evidence="3">
    <location>
        <begin position="93"/>
        <end position="315"/>
    </location>
</feature>
<keyword evidence="5" id="KW-1185">Reference proteome</keyword>
<comment type="caution">
    <text evidence="4">The sequence shown here is derived from an EMBL/GenBank/DDBJ whole genome shotgun (WGS) entry which is preliminary data.</text>
</comment>
<dbReference type="GO" id="GO:0006508">
    <property type="term" value="P:proteolysis"/>
    <property type="evidence" value="ECO:0007669"/>
    <property type="project" value="InterPro"/>
</dbReference>
<dbReference type="Pfam" id="PF00112">
    <property type="entry name" value="Peptidase_C1"/>
    <property type="match status" value="1"/>
</dbReference>
<protein>
    <submittedName>
        <fullName evidence="4">C1 family peptidase</fullName>
    </submittedName>
</protein>
<dbReference type="InterPro" id="IPR013128">
    <property type="entry name" value="Peptidase_C1A"/>
</dbReference>
<dbReference type="SMART" id="SM00645">
    <property type="entry name" value="Pept_C1"/>
    <property type="match status" value="1"/>
</dbReference>
<name>A0AAW6TPY2_9FLAO</name>
<gene>
    <name evidence="4" type="ORF">QLS97_12760</name>
</gene>
<reference evidence="4 5" key="1">
    <citation type="submission" date="2023-04" db="EMBL/GenBank/DDBJ databases">
        <title>Two novel species of Flavobacterium.</title>
        <authorList>
            <person name="Liu Q."/>
            <person name="Xin Y.-H."/>
        </authorList>
    </citation>
    <scope>NUCLEOTIDE SEQUENCE [LARGE SCALE GENOMIC DNA]</scope>
    <source>
        <strain evidence="4 5">LB2P87</strain>
    </source>
</reference>
<evidence type="ECO:0000313" key="4">
    <source>
        <dbReference type="EMBL" id="MDI5950521.1"/>
    </source>
</evidence>
<dbReference type="SUPFAM" id="SSF54001">
    <property type="entry name" value="Cysteine proteinases"/>
    <property type="match status" value="1"/>
</dbReference>
<feature type="region of interest" description="Disordered" evidence="2">
    <location>
        <begin position="1"/>
        <end position="48"/>
    </location>
</feature>
<dbReference type="InterPro" id="IPR000668">
    <property type="entry name" value="Peptidase_C1A_C"/>
</dbReference>
<organism evidence="4 5">
    <name type="scientific">Flavobacterium yafengii</name>
    <dbReference type="NCBI Taxonomy" id="3041253"/>
    <lineage>
        <taxon>Bacteria</taxon>
        <taxon>Pseudomonadati</taxon>
        <taxon>Bacteroidota</taxon>
        <taxon>Flavobacteriia</taxon>
        <taxon>Flavobacteriales</taxon>
        <taxon>Flavobacteriaceae</taxon>
        <taxon>Flavobacterium</taxon>
    </lineage>
</organism>
<feature type="compositionally biased region" description="Gly residues" evidence="2">
    <location>
        <begin position="8"/>
        <end position="33"/>
    </location>
</feature>
<dbReference type="GO" id="GO:0008234">
    <property type="term" value="F:cysteine-type peptidase activity"/>
    <property type="evidence" value="ECO:0007669"/>
    <property type="project" value="InterPro"/>
</dbReference>